<proteinExistence type="predicted"/>
<keyword evidence="2" id="KW-1185">Reference proteome</keyword>
<dbReference type="Proteomes" id="UP000696485">
    <property type="component" value="Unassembled WGS sequence"/>
</dbReference>
<sequence length="98" mass="10845">MGGQKNLILHILQEEMHSSIVFVGALLASLVAVQAGPIQGGSWCNQPKNEPFWGAASANCCKGWMDSNRRCHDIPDCRAFYTCCINNWHSNNKPTDHC</sequence>
<reference evidence="1" key="1">
    <citation type="journal article" date="2020" name="Fungal Divers.">
        <title>Resolving the Mortierellaceae phylogeny through synthesis of multi-gene phylogenetics and phylogenomics.</title>
        <authorList>
            <person name="Vandepol N."/>
            <person name="Liber J."/>
            <person name="Desiro A."/>
            <person name="Na H."/>
            <person name="Kennedy M."/>
            <person name="Barry K."/>
            <person name="Grigoriev I.V."/>
            <person name="Miller A.N."/>
            <person name="O'Donnell K."/>
            <person name="Stajich J.E."/>
            <person name="Bonito G."/>
        </authorList>
    </citation>
    <scope>NUCLEOTIDE SEQUENCE</scope>
    <source>
        <strain evidence="1">NVP1</strain>
    </source>
</reference>
<name>A0A9P5SFL9_9FUNG</name>
<organism evidence="1 2">
    <name type="scientific">Podila minutissima</name>
    <dbReference type="NCBI Taxonomy" id="64525"/>
    <lineage>
        <taxon>Eukaryota</taxon>
        <taxon>Fungi</taxon>
        <taxon>Fungi incertae sedis</taxon>
        <taxon>Mucoromycota</taxon>
        <taxon>Mortierellomycotina</taxon>
        <taxon>Mortierellomycetes</taxon>
        <taxon>Mortierellales</taxon>
        <taxon>Mortierellaceae</taxon>
        <taxon>Podila</taxon>
    </lineage>
</organism>
<dbReference type="AlphaFoldDB" id="A0A9P5SFL9"/>
<protein>
    <submittedName>
        <fullName evidence="1">Uncharacterized protein</fullName>
    </submittedName>
</protein>
<gene>
    <name evidence="1" type="ORF">BG006_008658</name>
</gene>
<comment type="caution">
    <text evidence="1">The sequence shown here is derived from an EMBL/GenBank/DDBJ whole genome shotgun (WGS) entry which is preliminary data.</text>
</comment>
<accession>A0A9P5SFL9</accession>
<evidence type="ECO:0000313" key="1">
    <source>
        <dbReference type="EMBL" id="KAF9328098.1"/>
    </source>
</evidence>
<dbReference type="EMBL" id="JAAAUY010000597">
    <property type="protein sequence ID" value="KAF9328098.1"/>
    <property type="molecule type" value="Genomic_DNA"/>
</dbReference>
<evidence type="ECO:0000313" key="2">
    <source>
        <dbReference type="Proteomes" id="UP000696485"/>
    </source>
</evidence>